<protein>
    <recommendedName>
        <fullName evidence="7 8">Peptide chain release factor 1</fullName>
        <shortName evidence="7">RF-1</shortName>
    </recommendedName>
</protein>
<keyword evidence="6 7" id="KW-0648">Protein biosynthesis</keyword>
<evidence type="ECO:0000256" key="5">
    <source>
        <dbReference type="ARBA" id="ARBA00022490"/>
    </source>
</evidence>
<evidence type="ECO:0000256" key="8">
    <source>
        <dbReference type="NCBIfam" id="TIGR00019"/>
    </source>
</evidence>
<dbReference type="NCBIfam" id="TIGR00019">
    <property type="entry name" value="prfA"/>
    <property type="match status" value="1"/>
</dbReference>
<dbReference type="Gene3D" id="3.30.70.1660">
    <property type="match status" value="2"/>
</dbReference>
<keyword evidence="5 7" id="KW-0963">Cytoplasm</keyword>
<dbReference type="Proteomes" id="UP000664417">
    <property type="component" value="Unassembled WGS sequence"/>
</dbReference>
<comment type="subcellular location">
    <subcellularLocation>
        <location evidence="2 7">Cytoplasm</location>
    </subcellularLocation>
</comment>
<dbReference type="Pfam" id="PF03462">
    <property type="entry name" value="PCRF"/>
    <property type="match status" value="1"/>
</dbReference>
<dbReference type="Pfam" id="PF00472">
    <property type="entry name" value="RF-1"/>
    <property type="match status" value="1"/>
</dbReference>
<evidence type="ECO:0000256" key="7">
    <source>
        <dbReference type="HAMAP-Rule" id="MF_00093"/>
    </source>
</evidence>
<gene>
    <name evidence="7 11" type="primary">prfA</name>
    <name evidence="11" type="ORF">J3U88_12080</name>
</gene>
<dbReference type="FunFam" id="3.30.70.1660:FF:000004">
    <property type="entry name" value="Peptide chain release factor 1"/>
    <property type="match status" value="1"/>
</dbReference>
<organism evidence="11 12">
    <name type="scientific">Acanthopleuribacter pedis</name>
    <dbReference type="NCBI Taxonomy" id="442870"/>
    <lineage>
        <taxon>Bacteria</taxon>
        <taxon>Pseudomonadati</taxon>
        <taxon>Acidobacteriota</taxon>
        <taxon>Holophagae</taxon>
        <taxon>Acanthopleuribacterales</taxon>
        <taxon>Acanthopleuribacteraceae</taxon>
        <taxon>Acanthopleuribacter</taxon>
    </lineage>
</organism>
<dbReference type="PANTHER" id="PTHR43804:SF7">
    <property type="entry name" value="LD18447P"/>
    <property type="match status" value="1"/>
</dbReference>
<dbReference type="Gene3D" id="6.10.140.1950">
    <property type="match status" value="1"/>
</dbReference>
<dbReference type="FunFam" id="3.30.70.1660:FF:000002">
    <property type="entry name" value="Peptide chain release factor 1"/>
    <property type="match status" value="1"/>
</dbReference>
<evidence type="ECO:0000256" key="2">
    <source>
        <dbReference type="ARBA" id="ARBA00004496"/>
    </source>
</evidence>
<dbReference type="InterPro" id="IPR004373">
    <property type="entry name" value="RF-1"/>
</dbReference>
<dbReference type="PROSITE" id="PS00745">
    <property type="entry name" value="RF_PROK_I"/>
    <property type="match status" value="1"/>
</dbReference>
<dbReference type="Gene3D" id="3.30.160.20">
    <property type="match status" value="1"/>
</dbReference>
<evidence type="ECO:0000256" key="3">
    <source>
        <dbReference type="ARBA" id="ARBA00010835"/>
    </source>
</evidence>
<evidence type="ECO:0000313" key="11">
    <source>
        <dbReference type="EMBL" id="MBO1319200.1"/>
    </source>
</evidence>
<dbReference type="SMART" id="SM00937">
    <property type="entry name" value="PCRF"/>
    <property type="match status" value="1"/>
</dbReference>
<evidence type="ECO:0000313" key="12">
    <source>
        <dbReference type="Proteomes" id="UP000664417"/>
    </source>
</evidence>
<reference evidence="11" key="1">
    <citation type="submission" date="2021-03" db="EMBL/GenBank/DDBJ databases">
        <authorList>
            <person name="Wang G."/>
        </authorList>
    </citation>
    <scope>NUCLEOTIDE SEQUENCE</scope>
    <source>
        <strain evidence="11">KCTC 12899</strain>
    </source>
</reference>
<accession>A0A8J7Q526</accession>
<comment type="PTM">
    <text evidence="7">Methylated by PrmC. Methylation increases the termination efficiency of RF1.</text>
</comment>
<feature type="domain" description="Prokaryotic-type class I peptide chain release factors" evidence="10">
    <location>
        <begin position="231"/>
        <end position="247"/>
    </location>
</feature>
<feature type="modified residue" description="N5-methylglutamine" evidence="7">
    <location>
        <position position="238"/>
    </location>
</feature>
<dbReference type="AlphaFoldDB" id="A0A8J7Q526"/>
<dbReference type="NCBIfam" id="NF001859">
    <property type="entry name" value="PRK00591.1"/>
    <property type="match status" value="1"/>
</dbReference>
<dbReference type="SUPFAM" id="SSF75620">
    <property type="entry name" value="Release factor"/>
    <property type="match status" value="1"/>
</dbReference>
<evidence type="ECO:0000256" key="1">
    <source>
        <dbReference type="ARBA" id="ARBA00002986"/>
    </source>
</evidence>
<sequence>MKETVLKQLESIVHQFRNVEEQMADPSVIADTKRYNGLAKQYRELEPIIAAHKEYHSANDDLTEYESLLAGKNEDPELLEMAREALPETKEAVEKAFFDLQRLLLPKDPLDGKNVILEIRAGTGGDEAGLFAAEMFRAYQRFSEANGWKMTVSSVNESGIGGFKEVSAVVEGTDVFSQLKYESGTHRVQRVPKTESQGRVHTSAITVAILAEAEDVGIEVKETDLKVDTYRSSGAGGQHVNTTDSAVRLTHLPTGVVVQCQDERSQIKNKEKALKALRAHLYDLKLREQQEQIAADRKNMVGSGDRSEKIRTYNFPQGRVTDHRIKVTLYQLDDFMNGGMKEMIEACRTNFEARRINEAFGEQD</sequence>
<dbReference type="PANTHER" id="PTHR43804">
    <property type="entry name" value="LD18447P"/>
    <property type="match status" value="1"/>
</dbReference>
<dbReference type="InterPro" id="IPR050057">
    <property type="entry name" value="Prokaryotic/Mito_RF"/>
</dbReference>
<keyword evidence="9" id="KW-0175">Coiled coil</keyword>
<comment type="function">
    <text evidence="1 7">Peptide chain release factor 1 directs the termination of translation in response to the peptide chain termination codons UAG and UAA.</text>
</comment>
<evidence type="ECO:0000256" key="4">
    <source>
        <dbReference type="ARBA" id="ARBA00022481"/>
    </source>
</evidence>
<evidence type="ECO:0000256" key="9">
    <source>
        <dbReference type="SAM" id="Coils"/>
    </source>
</evidence>
<dbReference type="InterPro" id="IPR045853">
    <property type="entry name" value="Pep_chain_release_fac_I_sf"/>
</dbReference>
<dbReference type="FunFam" id="3.30.160.20:FF:000004">
    <property type="entry name" value="Peptide chain release factor 1"/>
    <property type="match status" value="1"/>
</dbReference>
<dbReference type="InterPro" id="IPR005139">
    <property type="entry name" value="PCRF"/>
</dbReference>
<comment type="caution">
    <text evidence="11">The sequence shown here is derived from an EMBL/GenBank/DDBJ whole genome shotgun (WGS) entry which is preliminary data.</text>
</comment>
<dbReference type="EMBL" id="JAFREP010000008">
    <property type="protein sequence ID" value="MBO1319200.1"/>
    <property type="molecule type" value="Genomic_DNA"/>
</dbReference>
<dbReference type="InterPro" id="IPR000352">
    <property type="entry name" value="Pep_chain_release_fac_I"/>
</dbReference>
<dbReference type="GO" id="GO:0005829">
    <property type="term" value="C:cytosol"/>
    <property type="evidence" value="ECO:0007669"/>
    <property type="project" value="UniProtKB-ARBA"/>
</dbReference>
<feature type="coiled-coil region" evidence="9">
    <location>
        <begin position="260"/>
        <end position="287"/>
    </location>
</feature>
<evidence type="ECO:0000259" key="10">
    <source>
        <dbReference type="PROSITE" id="PS00745"/>
    </source>
</evidence>
<dbReference type="GO" id="GO:0016149">
    <property type="term" value="F:translation release factor activity, codon specific"/>
    <property type="evidence" value="ECO:0007669"/>
    <property type="project" value="UniProtKB-UniRule"/>
</dbReference>
<dbReference type="HAMAP" id="MF_00093">
    <property type="entry name" value="Rel_fac_1"/>
    <property type="match status" value="1"/>
</dbReference>
<name>A0A8J7Q526_9BACT</name>
<evidence type="ECO:0000256" key="6">
    <source>
        <dbReference type="ARBA" id="ARBA00022917"/>
    </source>
</evidence>
<keyword evidence="12" id="KW-1185">Reference proteome</keyword>
<keyword evidence="4 7" id="KW-0488">Methylation</keyword>
<comment type="similarity">
    <text evidence="3 7">Belongs to the prokaryotic/mitochondrial release factor family.</text>
</comment>
<proteinExistence type="inferred from homology"/>